<organism evidence="1 2">
    <name type="scientific">Rhizobium chutanense</name>
    <dbReference type="NCBI Taxonomy" id="2035448"/>
    <lineage>
        <taxon>Bacteria</taxon>
        <taxon>Pseudomonadati</taxon>
        <taxon>Pseudomonadota</taxon>
        <taxon>Alphaproteobacteria</taxon>
        <taxon>Hyphomicrobiales</taxon>
        <taxon>Rhizobiaceae</taxon>
        <taxon>Rhizobium/Agrobacterium group</taxon>
        <taxon>Rhizobium</taxon>
    </lineage>
</organism>
<keyword evidence="2" id="KW-1185">Reference proteome</keyword>
<gene>
    <name evidence="1" type="ORF">CO666_03700</name>
</gene>
<proteinExistence type="predicted"/>
<reference evidence="1 2" key="1">
    <citation type="submission" date="2017-09" db="EMBL/GenBank/DDBJ databases">
        <title>Comparative genomics of rhizobia isolated from Phaseolus vulgaris in China.</title>
        <authorList>
            <person name="Tong W."/>
        </authorList>
    </citation>
    <scope>NUCLEOTIDE SEQUENCE [LARGE SCALE GENOMIC DNA]</scope>
    <source>
        <strain evidence="1 2">C5</strain>
    </source>
</reference>
<name>A0A2A6JIC8_9HYPH</name>
<evidence type="ECO:0000313" key="1">
    <source>
        <dbReference type="EMBL" id="PDT05719.1"/>
    </source>
</evidence>
<dbReference type="AlphaFoldDB" id="A0A2A6JIC8"/>
<dbReference type="EMBL" id="NWSV01000002">
    <property type="protein sequence ID" value="PDT05719.1"/>
    <property type="molecule type" value="Genomic_DNA"/>
</dbReference>
<accession>A0A2A6JIC8</accession>
<sequence>MPLVVASCQSDDKPALPVVISKTVPVSLPPEARKEAPKLTAPVDRDRLPDQVLIDWSSDRIARNVGEYRRAACVAAVDAHNAGAR</sequence>
<dbReference type="Proteomes" id="UP000220768">
    <property type="component" value="Unassembled WGS sequence"/>
</dbReference>
<evidence type="ECO:0000313" key="2">
    <source>
        <dbReference type="Proteomes" id="UP000220768"/>
    </source>
</evidence>
<comment type="caution">
    <text evidence="1">The sequence shown here is derived from an EMBL/GenBank/DDBJ whole genome shotgun (WGS) entry which is preliminary data.</text>
</comment>
<protein>
    <submittedName>
        <fullName evidence="1">Uncharacterized protein</fullName>
    </submittedName>
</protein>